<reference evidence="1 2" key="1">
    <citation type="submission" date="2016-11" db="EMBL/GenBank/DDBJ databases">
        <authorList>
            <person name="Jaros S."/>
            <person name="Januszkiewicz K."/>
            <person name="Wedrychowicz H."/>
        </authorList>
    </citation>
    <scope>NUCLEOTIDE SEQUENCE [LARGE SCALE GENOMIC DNA]</scope>
    <source>
        <strain evidence="1 2">DSM 46144</strain>
    </source>
</reference>
<name>A0A1M7RMY4_9ACTN</name>
<evidence type="ECO:0000313" key="2">
    <source>
        <dbReference type="Proteomes" id="UP000184440"/>
    </source>
</evidence>
<dbReference type="Proteomes" id="UP000184440">
    <property type="component" value="Unassembled WGS sequence"/>
</dbReference>
<dbReference type="STRING" id="134849.SAMN05443668_12680"/>
<accession>A0A1M7RMY4</accession>
<evidence type="ECO:0000313" key="1">
    <source>
        <dbReference type="EMBL" id="SHN47697.1"/>
    </source>
</evidence>
<sequence>MFSRLKALYSGSRSTVPIDWTAFESALGVAIPADYKSYCDYFPPGLFQDYLTIYHPALNKAEEVLRYTGALVEMVEEFADFDGEPPPFPLTVGAGGLIAWGIANVSPYFCWIANHEDANHWPTLIIEDDGSKWQQVDRPMTEVLDEVLFGVERLSVLADYDALKRTPVTFDPFESWPVADIGGEEMPVSYDGRPLREPVDAVQVVLEAAGASMSDLGRSTGLSYPVAPDGLIFPDDYRRLIDRVPTSQIAGVRLFAAGDQDAEHDWRAQLAVLQDAAAARRRRGGHTFLLWPSPGGLIPWGCTHRDEVCCWIPHHADPNTWPVAVLAPDGSSVDITNRSATGYLLDRLANSDDL</sequence>
<protein>
    <recommendedName>
        <fullName evidence="3">SMI1-KNR4 cell-wall</fullName>
    </recommendedName>
</protein>
<keyword evidence="2" id="KW-1185">Reference proteome</keyword>
<gene>
    <name evidence="1" type="ORF">SAMN05443668_12680</name>
</gene>
<dbReference type="AlphaFoldDB" id="A0A1M7RMY4"/>
<dbReference type="EMBL" id="FRCS01000026">
    <property type="protein sequence ID" value="SHN47697.1"/>
    <property type="molecule type" value="Genomic_DNA"/>
</dbReference>
<proteinExistence type="predicted"/>
<organism evidence="1 2">
    <name type="scientific">Cryptosporangium aurantiacum</name>
    <dbReference type="NCBI Taxonomy" id="134849"/>
    <lineage>
        <taxon>Bacteria</taxon>
        <taxon>Bacillati</taxon>
        <taxon>Actinomycetota</taxon>
        <taxon>Actinomycetes</taxon>
        <taxon>Cryptosporangiales</taxon>
        <taxon>Cryptosporangiaceae</taxon>
        <taxon>Cryptosporangium</taxon>
    </lineage>
</organism>
<evidence type="ECO:0008006" key="3">
    <source>
        <dbReference type="Google" id="ProtNLM"/>
    </source>
</evidence>